<reference evidence="1" key="1">
    <citation type="submission" date="2019-10" db="EMBL/GenBank/DDBJ databases">
        <title>The sequence and de novo assembly of the wild yak genome.</title>
        <authorList>
            <person name="Liu Y."/>
        </authorList>
    </citation>
    <scope>NUCLEOTIDE SEQUENCE [LARGE SCALE GENOMIC DNA]</scope>
    <source>
        <strain evidence="1">WY2019</strain>
    </source>
</reference>
<dbReference type="Proteomes" id="UP000322234">
    <property type="component" value="Unassembled WGS sequence"/>
</dbReference>
<dbReference type="AlphaFoldDB" id="A0A6B0RJ91"/>
<evidence type="ECO:0000313" key="1">
    <source>
        <dbReference type="EMBL" id="MXQ87433.1"/>
    </source>
</evidence>
<evidence type="ECO:0000313" key="2">
    <source>
        <dbReference type="Proteomes" id="UP000322234"/>
    </source>
</evidence>
<comment type="caution">
    <text evidence="1">The sequence shown here is derived from an EMBL/GenBank/DDBJ whole genome shotgun (WGS) entry which is preliminary data.</text>
</comment>
<dbReference type="EMBL" id="VBQZ03000038">
    <property type="protein sequence ID" value="MXQ87433.1"/>
    <property type="molecule type" value="Genomic_DNA"/>
</dbReference>
<protein>
    <submittedName>
        <fullName evidence="1">Uncharacterized protein</fullName>
    </submittedName>
</protein>
<accession>A0A6B0RJ91</accession>
<sequence>MPGRSGAVSVALGCGSDPRHHLPGWHPAAPAFEESRGEDPPVCPAWQAFCSCDAYDCLPASWPTPGSASFLSASLVGGSHSPAVSNRVVQLPGTPWGSPGVPVGSCPPAARAHSSLTLAFTVPPAVHLKPALYKDQPSLPSDELRSQCRISLAGHGSLVPSEAHVSPGGTPVGSSMFSGSQRCLPAIFRSVSPFLGLQSLRADLGGVS</sequence>
<keyword evidence="2" id="KW-1185">Reference proteome</keyword>
<name>A0A6B0RJ91_9CETA</name>
<proteinExistence type="predicted"/>
<organism evidence="1 2">
    <name type="scientific">Bos mutus</name>
    <name type="common">wild yak</name>
    <dbReference type="NCBI Taxonomy" id="72004"/>
    <lineage>
        <taxon>Eukaryota</taxon>
        <taxon>Metazoa</taxon>
        <taxon>Chordata</taxon>
        <taxon>Craniata</taxon>
        <taxon>Vertebrata</taxon>
        <taxon>Euteleostomi</taxon>
        <taxon>Mammalia</taxon>
        <taxon>Eutheria</taxon>
        <taxon>Laurasiatheria</taxon>
        <taxon>Artiodactyla</taxon>
        <taxon>Ruminantia</taxon>
        <taxon>Pecora</taxon>
        <taxon>Bovidae</taxon>
        <taxon>Bovinae</taxon>
        <taxon>Bos</taxon>
    </lineage>
</organism>
<gene>
    <name evidence="1" type="ORF">E5288_WYG000129</name>
</gene>